<dbReference type="Gene3D" id="3.40.50.720">
    <property type="entry name" value="NAD(P)-binding Rossmann-like Domain"/>
    <property type="match status" value="1"/>
</dbReference>
<dbReference type="RefSeq" id="WP_121304324.1">
    <property type="nucleotide sequence ID" value="NZ_RBWW01000002.1"/>
</dbReference>
<dbReference type="GO" id="GO:0016491">
    <property type="term" value="F:oxidoreductase activity"/>
    <property type="evidence" value="ECO:0007669"/>
    <property type="project" value="UniProtKB-KW"/>
</dbReference>
<evidence type="ECO:0000313" key="6">
    <source>
        <dbReference type="EMBL" id="RKS78450.1"/>
    </source>
</evidence>
<keyword evidence="5" id="KW-0560">Oxidoreductase</keyword>
<evidence type="ECO:0000256" key="1">
    <source>
        <dbReference type="ARBA" id="ARBA00001947"/>
    </source>
</evidence>
<proteinExistence type="inferred from homology"/>
<accession>A0A495QWG7</accession>
<dbReference type="AlphaFoldDB" id="A0A495QWG7"/>
<evidence type="ECO:0000256" key="2">
    <source>
        <dbReference type="ARBA" id="ARBA00008072"/>
    </source>
</evidence>
<dbReference type="Proteomes" id="UP000268233">
    <property type="component" value="Unassembled WGS sequence"/>
</dbReference>
<dbReference type="PANTHER" id="PTHR43350">
    <property type="entry name" value="NAD-DEPENDENT ALCOHOL DEHYDROGENASE"/>
    <property type="match status" value="1"/>
</dbReference>
<evidence type="ECO:0000256" key="4">
    <source>
        <dbReference type="ARBA" id="ARBA00022833"/>
    </source>
</evidence>
<evidence type="ECO:0000313" key="7">
    <source>
        <dbReference type="Proteomes" id="UP000268233"/>
    </source>
</evidence>
<dbReference type="InterPro" id="IPR011032">
    <property type="entry name" value="GroES-like_sf"/>
</dbReference>
<keyword evidence="4" id="KW-0862">Zinc</keyword>
<keyword evidence="3" id="KW-0479">Metal-binding</keyword>
<dbReference type="PANTHER" id="PTHR43350:SF19">
    <property type="entry name" value="D-GULOSIDE 3-DEHYDROGENASE"/>
    <property type="match status" value="1"/>
</dbReference>
<comment type="cofactor">
    <cofactor evidence="1">
        <name>Zn(2+)</name>
        <dbReference type="ChEBI" id="CHEBI:29105"/>
    </cofactor>
</comment>
<comment type="similarity">
    <text evidence="2">Belongs to the zinc-containing alcohol dehydrogenase family.</text>
</comment>
<comment type="caution">
    <text evidence="6">The sequence shown here is derived from an EMBL/GenBank/DDBJ whole genome shotgun (WGS) entry which is preliminary data.</text>
</comment>
<reference evidence="6 7" key="1">
    <citation type="submission" date="2018-10" db="EMBL/GenBank/DDBJ databases">
        <title>Genomic Encyclopedia of Archaeal and Bacterial Type Strains, Phase II (KMG-II): from individual species to whole genera.</title>
        <authorList>
            <person name="Goeker M."/>
        </authorList>
    </citation>
    <scope>NUCLEOTIDE SEQUENCE [LARGE SCALE GENOMIC DNA]</scope>
    <source>
        <strain evidence="6 7">DSM 11927</strain>
    </source>
</reference>
<dbReference type="EMBL" id="RBWW01000002">
    <property type="protein sequence ID" value="RKS78450.1"/>
    <property type="molecule type" value="Genomic_DNA"/>
</dbReference>
<gene>
    <name evidence="6" type="ORF">BDK61_4115</name>
</gene>
<keyword evidence="7" id="KW-1185">Reference proteome</keyword>
<organism evidence="6 7">
    <name type="scientific">Haloarcula quadrata</name>
    <dbReference type="NCBI Taxonomy" id="182779"/>
    <lineage>
        <taxon>Archaea</taxon>
        <taxon>Methanobacteriati</taxon>
        <taxon>Methanobacteriota</taxon>
        <taxon>Stenosarchaea group</taxon>
        <taxon>Halobacteria</taxon>
        <taxon>Halobacteriales</taxon>
        <taxon>Haloarculaceae</taxon>
        <taxon>Haloarcula</taxon>
    </lineage>
</organism>
<protein>
    <submittedName>
        <fullName evidence="6">Alcohol dehydrogenase</fullName>
    </submittedName>
</protein>
<dbReference type="SUPFAM" id="SSF51735">
    <property type="entry name" value="NAD(P)-binding Rossmann-fold domains"/>
    <property type="match status" value="1"/>
</dbReference>
<dbReference type="CDD" id="cd08255">
    <property type="entry name" value="2-desacetyl-2-hydroxyethyl_bacteriochlorophyllide_like"/>
    <property type="match status" value="1"/>
</dbReference>
<evidence type="ECO:0000256" key="3">
    <source>
        <dbReference type="ARBA" id="ARBA00022723"/>
    </source>
</evidence>
<dbReference type="Gene3D" id="3.90.180.10">
    <property type="entry name" value="Medium-chain alcohol dehydrogenases, catalytic domain"/>
    <property type="match status" value="2"/>
</dbReference>
<dbReference type="InterPro" id="IPR036291">
    <property type="entry name" value="NAD(P)-bd_dom_sf"/>
</dbReference>
<sequence>MSARTLYFTGGKSVRVDEEAVPDPGPSEVRVRTELSGISPGTELLVYRGEVDSELATDETIDALDGTFSYPLQYGYAAVGCITAVGDAVDDDWLDQRVFAFNPHESHFLAEPSSLIPTTLPPEQAVFIPNVEAAVNFVMDARPRIGARVVVFGQGPVGLLTTGLLADFPLASLVTVDPCAGRRRLSEALGADRSVSLGNLDDDDADITFELSGNPTALDRAIDATGYAGQVIVGSWYGSKDVSLDLGHHFHRSHIRLRSSQVSRIDPDHADRWDKDRRLDVVRSWLSDTDLSALLTHEIDIERAAEAYQLLESRPDDAVQVVLTYNGHP</sequence>
<dbReference type="GO" id="GO:0046872">
    <property type="term" value="F:metal ion binding"/>
    <property type="evidence" value="ECO:0007669"/>
    <property type="project" value="UniProtKB-KW"/>
</dbReference>
<name>A0A495QWG7_9EURY</name>
<dbReference type="SUPFAM" id="SSF50129">
    <property type="entry name" value="GroES-like"/>
    <property type="match status" value="1"/>
</dbReference>
<evidence type="ECO:0000256" key="5">
    <source>
        <dbReference type="ARBA" id="ARBA00023002"/>
    </source>
</evidence>